<name>A0A7G1G4R3_9BACT</name>
<accession>A0A7G1G4R3</accession>
<dbReference type="RefSeq" id="WP_190613867.1">
    <property type="nucleotide sequence ID" value="NZ_AP018712.1"/>
</dbReference>
<dbReference type="Pfam" id="PF00072">
    <property type="entry name" value="Response_reg"/>
    <property type="match status" value="1"/>
</dbReference>
<dbReference type="AlphaFoldDB" id="A0A7G1G4R3"/>
<keyword evidence="4" id="KW-1185">Reference proteome</keyword>
<evidence type="ECO:0000313" key="4">
    <source>
        <dbReference type="Proteomes" id="UP000516361"/>
    </source>
</evidence>
<dbReference type="InterPro" id="IPR001789">
    <property type="entry name" value="Sig_transdc_resp-reg_receiver"/>
</dbReference>
<sequence length="206" mass="24188">MNSEHVDILIIEENESIINLYKKMLMNILNDEYSIKILKNNKEISNFFDNTNNFKNKISLIISESSIEGVEIIEKLGDIKSMFPRVCVYIMSNDVNIEKLKKALKYGVSDWIEKPITPDEFYEVVHKSIYRGTSFESKIRDIEKEIDNFNVENEIEYYKLENRLGKLLGENPSRYETHYLLGKLYEKKGIKTLSIKHYKASEALKN</sequence>
<evidence type="ECO:0000313" key="3">
    <source>
        <dbReference type="EMBL" id="BBE31371.1"/>
    </source>
</evidence>
<dbReference type="InterPro" id="IPR011006">
    <property type="entry name" value="CheY-like_superfamily"/>
</dbReference>
<gene>
    <name evidence="3" type="ORF">OSSY52_15120</name>
</gene>
<reference evidence="3 4" key="1">
    <citation type="submission" date="2018-06" db="EMBL/GenBank/DDBJ databases">
        <title>Genome sequencing of Oceanotoga sp. sy52.</title>
        <authorList>
            <person name="Mori K."/>
        </authorList>
    </citation>
    <scope>NUCLEOTIDE SEQUENCE [LARGE SCALE GENOMIC DNA]</scope>
    <source>
        <strain evidence="4">sy52</strain>
    </source>
</reference>
<evidence type="ECO:0000256" key="1">
    <source>
        <dbReference type="PROSITE-ProRule" id="PRU00169"/>
    </source>
</evidence>
<protein>
    <recommendedName>
        <fullName evidence="2">Response regulatory domain-containing protein</fullName>
    </recommendedName>
</protein>
<evidence type="ECO:0000259" key="2">
    <source>
        <dbReference type="PROSITE" id="PS50110"/>
    </source>
</evidence>
<dbReference type="SUPFAM" id="SSF52172">
    <property type="entry name" value="CheY-like"/>
    <property type="match status" value="1"/>
</dbReference>
<dbReference type="KEGG" id="ocy:OSSY52_15120"/>
<dbReference type="GO" id="GO:0000160">
    <property type="term" value="P:phosphorelay signal transduction system"/>
    <property type="evidence" value="ECO:0007669"/>
    <property type="project" value="InterPro"/>
</dbReference>
<dbReference type="Gene3D" id="3.40.50.2300">
    <property type="match status" value="1"/>
</dbReference>
<feature type="domain" description="Response regulatory" evidence="2">
    <location>
        <begin position="7"/>
        <end position="129"/>
    </location>
</feature>
<proteinExistence type="predicted"/>
<dbReference type="Proteomes" id="UP000516361">
    <property type="component" value="Chromosome"/>
</dbReference>
<comment type="caution">
    <text evidence="1">Lacks conserved residue(s) required for the propagation of feature annotation.</text>
</comment>
<dbReference type="PROSITE" id="PS50110">
    <property type="entry name" value="RESPONSE_REGULATORY"/>
    <property type="match status" value="1"/>
</dbReference>
<organism evidence="3 4">
    <name type="scientific">Tepiditoga spiralis</name>
    <dbReference type="NCBI Taxonomy" id="2108365"/>
    <lineage>
        <taxon>Bacteria</taxon>
        <taxon>Thermotogati</taxon>
        <taxon>Thermotogota</taxon>
        <taxon>Thermotogae</taxon>
        <taxon>Petrotogales</taxon>
        <taxon>Petrotogaceae</taxon>
        <taxon>Tepiditoga</taxon>
    </lineage>
</organism>
<dbReference type="EMBL" id="AP018712">
    <property type="protein sequence ID" value="BBE31371.1"/>
    <property type="molecule type" value="Genomic_DNA"/>
</dbReference>
<dbReference type="InParanoid" id="A0A7G1G4R3"/>